<dbReference type="OrthoDB" id="3174659at2"/>
<organism evidence="2 4">
    <name type="scientific">Eggerthella sinensis</name>
    <dbReference type="NCBI Taxonomy" id="242230"/>
    <lineage>
        <taxon>Bacteria</taxon>
        <taxon>Bacillati</taxon>
        <taxon>Actinomycetota</taxon>
        <taxon>Coriobacteriia</taxon>
        <taxon>Eggerthellales</taxon>
        <taxon>Eggerthellaceae</taxon>
        <taxon>Eggerthella</taxon>
    </lineage>
</organism>
<dbReference type="InterPro" id="IPR014756">
    <property type="entry name" value="Ig_E-set"/>
</dbReference>
<dbReference type="EMBL" id="PPTT01000013">
    <property type="protein sequence ID" value="RDB68750.1"/>
    <property type="molecule type" value="Genomic_DNA"/>
</dbReference>
<evidence type="ECO:0000313" key="1">
    <source>
        <dbReference type="EMBL" id="RDB68750.1"/>
    </source>
</evidence>
<accession>A0A3N0J197</accession>
<name>A0A3N0J197_9ACTN</name>
<evidence type="ECO:0000313" key="2">
    <source>
        <dbReference type="EMBL" id="RNM42974.1"/>
    </source>
</evidence>
<reference evidence="2" key="3">
    <citation type="journal article" date="2019" name="Microbiol. Resour. Announc.">
        <title>Draft Genome Sequences of Type Strains of Gordonibacter faecihominis, Paraeggerthella hongkongensis, Parvibacter caecicola,Slackia equolifaciens, Slackia faecicanis, and Slackia isoflavoniconvertens.</title>
        <authorList>
            <person name="Danylec N."/>
            <person name="Stoll D.A."/>
            <person name="Dotsch A."/>
            <person name="Huch M."/>
        </authorList>
    </citation>
    <scope>NUCLEOTIDE SEQUENCE</scope>
    <source>
        <strain evidence="2">DSM 16107</strain>
    </source>
</reference>
<dbReference type="Proteomes" id="UP000270112">
    <property type="component" value="Unassembled WGS sequence"/>
</dbReference>
<evidence type="ECO:0000313" key="3">
    <source>
        <dbReference type="Proteomes" id="UP000253817"/>
    </source>
</evidence>
<comment type="caution">
    <text evidence="2">The sequence shown here is derived from an EMBL/GenBank/DDBJ whole genome shotgun (WGS) entry which is preliminary data.</text>
</comment>
<keyword evidence="3" id="KW-1185">Reference proteome</keyword>
<gene>
    <name evidence="1" type="ORF">C1876_08660</name>
    <name evidence="2" type="ORF">DMP09_02585</name>
</gene>
<dbReference type="RefSeq" id="WP_114546326.1">
    <property type="nucleotide sequence ID" value="NZ_PPTT01000013.1"/>
</dbReference>
<proteinExistence type="predicted"/>
<reference evidence="1 3" key="1">
    <citation type="journal article" date="2018" name="Elife">
        <title>Discovery and characterization of a prevalent human gut bacterial enzyme sufficient for the inactivation of a family of plant toxins.</title>
        <authorList>
            <person name="Koppel N."/>
            <person name="Bisanz J.E."/>
            <person name="Pandelia M.E."/>
            <person name="Turnbaugh P.J."/>
            <person name="Balskus E.P."/>
        </authorList>
    </citation>
    <scope>NUCLEOTIDE SEQUENCE [LARGE SCALE GENOMIC DNA]</scope>
    <source>
        <strain evidence="1 3">DSM 16107</strain>
    </source>
</reference>
<dbReference type="SUPFAM" id="SSF81296">
    <property type="entry name" value="E set domains"/>
    <property type="match status" value="1"/>
</dbReference>
<dbReference type="Gene3D" id="2.60.40.650">
    <property type="match status" value="1"/>
</dbReference>
<dbReference type="Proteomes" id="UP000253817">
    <property type="component" value="Unassembled WGS sequence"/>
</dbReference>
<dbReference type="EMBL" id="QICC01000005">
    <property type="protein sequence ID" value="RNM42974.1"/>
    <property type="molecule type" value="Genomic_DNA"/>
</dbReference>
<evidence type="ECO:0000313" key="4">
    <source>
        <dbReference type="Proteomes" id="UP000270112"/>
    </source>
</evidence>
<protein>
    <submittedName>
        <fullName evidence="2">Sulfite oxidase</fullName>
    </submittedName>
</protein>
<dbReference type="AlphaFoldDB" id="A0A3N0J197"/>
<sequence>MIGTVLGTAGKPVCVEGYAQDFGVPVDAVQFSCDGGATWTSYETPGMDPDCNVNWSFSFTPPMEGRYELLVRAVRPDGRATPQPARVELDIAPAR</sequence>
<reference evidence="4" key="2">
    <citation type="submission" date="2018-05" db="EMBL/GenBank/DDBJ databases">
        <title>Genome Sequencing of selected type strains of the family Eggerthellaceae.</title>
        <authorList>
            <person name="Danylec N."/>
            <person name="Stoll D.A."/>
            <person name="Doetsch A."/>
            <person name="Huch M."/>
        </authorList>
    </citation>
    <scope>NUCLEOTIDE SEQUENCE [LARGE SCALE GENOMIC DNA]</scope>
    <source>
        <strain evidence="4">DSM 16107</strain>
    </source>
</reference>